<evidence type="ECO:0000313" key="1">
    <source>
        <dbReference type="EMBL" id="KAH9482067.1"/>
    </source>
</evidence>
<name>A0ACB8H344_PSICU</name>
<reference evidence="1" key="1">
    <citation type="submission" date="2021-10" db="EMBL/GenBank/DDBJ databases">
        <title>Psilocybe cubensis genome.</title>
        <authorList>
            <person name="Mckernan K.J."/>
            <person name="Crawford S."/>
            <person name="Trippe A."/>
            <person name="Kane L.T."/>
            <person name="Mclaughlin S."/>
        </authorList>
    </citation>
    <scope>NUCLEOTIDE SEQUENCE</scope>
    <source>
        <strain evidence="1">MGC-MH-2018</strain>
    </source>
</reference>
<dbReference type="Proteomes" id="UP000664032">
    <property type="component" value="Unassembled WGS sequence"/>
</dbReference>
<sequence>MWPPTPSLYFLELLILLALTLGQCIQPISATAILHFRKSNGIINVNPGPLDSLIPPGLLANTNNADGTTSSVLDRGSTLEPLIGNIRTENLGGVLSSALAPGAVSRTNPLIEVHVHVDKNEDEDSSSNSIDSEDVYVYVNLHVIDDEEETVSSSESTTTTKIVHVYVKVDEGDNNNNDDRLPSKDGSGEYEETQVNVYIHLDADDNDDDDHDGNVIQVHVHKNS</sequence>
<keyword evidence="2" id="KW-1185">Reference proteome</keyword>
<comment type="caution">
    <text evidence="1">The sequence shown here is derived from an EMBL/GenBank/DDBJ whole genome shotgun (WGS) entry which is preliminary data.</text>
</comment>
<dbReference type="EMBL" id="JAFIQS020000004">
    <property type="protein sequence ID" value="KAH9482067.1"/>
    <property type="molecule type" value="Genomic_DNA"/>
</dbReference>
<evidence type="ECO:0000313" key="2">
    <source>
        <dbReference type="Proteomes" id="UP000664032"/>
    </source>
</evidence>
<accession>A0ACB8H344</accession>
<organism evidence="1 2">
    <name type="scientific">Psilocybe cubensis</name>
    <name type="common">Psychedelic mushroom</name>
    <name type="synonym">Stropharia cubensis</name>
    <dbReference type="NCBI Taxonomy" id="181762"/>
    <lineage>
        <taxon>Eukaryota</taxon>
        <taxon>Fungi</taxon>
        <taxon>Dikarya</taxon>
        <taxon>Basidiomycota</taxon>
        <taxon>Agaricomycotina</taxon>
        <taxon>Agaricomycetes</taxon>
        <taxon>Agaricomycetidae</taxon>
        <taxon>Agaricales</taxon>
        <taxon>Agaricineae</taxon>
        <taxon>Strophariaceae</taxon>
        <taxon>Psilocybe</taxon>
    </lineage>
</organism>
<proteinExistence type="predicted"/>
<protein>
    <submittedName>
        <fullName evidence="1">Uncharacterized protein</fullName>
    </submittedName>
</protein>
<gene>
    <name evidence="1" type="ORF">JR316_0004162</name>
</gene>